<dbReference type="PANTHER" id="PTHR14456">
    <property type="entry name" value="INOSITOL POLYPHOSPHATE KINASE 1"/>
    <property type="match status" value="1"/>
</dbReference>
<dbReference type="InterPro" id="IPR009286">
    <property type="entry name" value="Ins_P5_2-kin"/>
</dbReference>
<dbReference type="Proteomes" id="UP000472372">
    <property type="component" value="Chromosome 2"/>
</dbReference>
<evidence type="ECO:0000256" key="3">
    <source>
        <dbReference type="ARBA" id="ARBA00012023"/>
    </source>
</evidence>
<sequence length="401" mass="44934">MAVMPPFAHDEMRRAFADQGTARTFRCLQTSATTPTESRVTLKYLNKGAANVIFQIHAWQHASSATSFLFAEFRQEDDPSQMATPLHRQHFIHRVVRIPRGGAKHLTSTEIIHGFEHAIRPLFLPGTYETVGSLNVPSTSTVQLTQDLTKHLMYHEGVLLLPEVMQHLYSSAETGTFTSIKPRTLWGILLPDMSPIPGQSITLEVKPKWLTQSPNAPPKALRCRTCAMQVSVPKNRDAYVCPLQLLHGNAAILRPWARTTIARQFPSTDRNPPSQTVLATMTEGLLAYLTSGEGSALLRHLLKLQSTLDPFGVLCRPRDGFKGAALFEHNLRLAMTLRDCSLFIKMSYSSKGLVSIESKLGDLDFKSAVKMVDWSEKERQLLDEGSYVVKEGPRCWLQMQR</sequence>
<evidence type="ECO:0000313" key="11">
    <source>
        <dbReference type="Proteomes" id="UP000472372"/>
    </source>
</evidence>
<evidence type="ECO:0000256" key="5">
    <source>
        <dbReference type="ARBA" id="ARBA00022679"/>
    </source>
</evidence>
<comment type="domain">
    <text evidence="9">The EXKPK motif is conserved in inositol-pentakisphosphate 2-kinases of both family 1 and 2.</text>
</comment>
<keyword evidence="8 9" id="KW-0067">ATP-binding</keyword>
<dbReference type="GO" id="GO:0035299">
    <property type="term" value="F:inositol-1,3,4,5,6-pentakisphosphate 2-kinase activity"/>
    <property type="evidence" value="ECO:0007669"/>
    <property type="project" value="UniProtKB-EC"/>
</dbReference>
<proteinExistence type="inferred from homology"/>
<evidence type="ECO:0000256" key="9">
    <source>
        <dbReference type="RuleBase" id="RU364126"/>
    </source>
</evidence>
<comment type="function">
    <text evidence="9">Phosphorylates Ins(1,3,4,5,6)P5 at position 2 to form Ins(1,2,3,4,5,6)P6 (InsP6 or phytate).</text>
</comment>
<dbReference type="AlphaFoldDB" id="A0A6S6VT67"/>
<gene>
    <name evidence="10" type="ORF">PTTW11_02729</name>
</gene>
<dbReference type="GO" id="GO:0005634">
    <property type="term" value="C:nucleus"/>
    <property type="evidence" value="ECO:0007669"/>
    <property type="project" value="TreeGrafter"/>
</dbReference>
<comment type="function">
    <text evidence="1">Has kinase activity and phosphorylates inositol-1,3,4,5,6-pentakisphosphate (Ins(1,3,4,5,6)P5) to produce 1,2,3,4,5,6-hexakisphosphate (InsP6), also known as phytate.</text>
</comment>
<evidence type="ECO:0000313" key="10">
    <source>
        <dbReference type="EMBL" id="CAE7014968.1"/>
    </source>
</evidence>
<organism evidence="10 11">
    <name type="scientific">Pyrenophora teres f. teres</name>
    <dbReference type="NCBI Taxonomy" id="97479"/>
    <lineage>
        <taxon>Eukaryota</taxon>
        <taxon>Fungi</taxon>
        <taxon>Dikarya</taxon>
        <taxon>Ascomycota</taxon>
        <taxon>Pezizomycotina</taxon>
        <taxon>Dothideomycetes</taxon>
        <taxon>Pleosporomycetidae</taxon>
        <taxon>Pleosporales</taxon>
        <taxon>Pleosporineae</taxon>
        <taxon>Pleosporaceae</taxon>
        <taxon>Pyrenophora</taxon>
    </lineage>
</organism>
<dbReference type="Pfam" id="PF06090">
    <property type="entry name" value="Ins_P5_2-kin"/>
    <property type="match status" value="1"/>
</dbReference>
<evidence type="ECO:0000256" key="1">
    <source>
        <dbReference type="ARBA" id="ARBA00003979"/>
    </source>
</evidence>
<accession>A0A6S6VT67</accession>
<evidence type="ECO:0000256" key="6">
    <source>
        <dbReference type="ARBA" id="ARBA00022741"/>
    </source>
</evidence>
<protein>
    <recommendedName>
        <fullName evidence="4 9">Inositol-pentakisphosphate 2-kinase</fullName>
        <ecNumber evidence="3 9">2.7.1.158</ecNumber>
    </recommendedName>
</protein>
<keyword evidence="6 9" id="KW-0547">Nucleotide-binding</keyword>
<evidence type="ECO:0000256" key="8">
    <source>
        <dbReference type="ARBA" id="ARBA00022840"/>
    </source>
</evidence>
<dbReference type="EMBL" id="HG992978">
    <property type="protein sequence ID" value="CAE7014968.1"/>
    <property type="molecule type" value="Genomic_DNA"/>
</dbReference>
<dbReference type="EC" id="2.7.1.158" evidence="3 9"/>
<dbReference type="GO" id="GO:0032958">
    <property type="term" value="P:inositol phosphate biosynthetic process"/>
    <property type="evidence" value="ECO:0007669"/>
    <property type="project" value="TreeGrafter"/>
</dbReference>
<dbReference type="PANTHER" id="PTHR14456:SF2">
    <property type="entry name" value="INOSITOL-PENTAKISPHOSPHATE 2-KINASE"/>
    <property type="match status" value="1"/>
</dbReference>
<evidence type="ECO:0000256" key="4">
    <source>
        <dbReference type="ARBA" id="ARBA00014846"/>
    </source>
</evidence>
<keyword evidence="5 9" id="KW-0808">Transferase</keyword>
<evidence type="ECO:0000256" key="2">
    <source>
        <dbReference type="ARBA" id="ARBA00008305"/>
    </source>
</evidence>
<comment type="catalytic activity">
    <reaction evidence="9">
        <text>1D-myo-inositol 1,3,4,5,6-pentakisphosphate + ATP = 1D-myo-inositol hexakisphosphate + ADP + H(+)</text>
        <dbReference type="Rhea" id="RHEA:20313"/>
        <dbReference type="ChEBI" id="CHEBI:15378"/>
        <dbReference type="ChEBI" id="CHEBI:30616"/>
        <dbReference type="ChEBI" id="CHEBI:57733"/>
        <dbReference type="ChEBI" id="CHEBI:58130"/>
        <dbReference type="ChEBI" id="CHEBI:456216"/>
        <dbReference type="EC" id="2.7.1.158"/>
    </reaction>
</comment>
<keyword evidence="7 9" id="KW-0418">Kinase</keyword>
<name>A0A6S6VT67_9PLEO</name>
<comment type="similarity">
    <text evidence="2">Belongs to the IPK1 type 1 family.</text>
</comment>
<reference evidence="10" key="1">
    <citation type="submission" date="2021-02" db="EMBL/GenBank/DDBJ databases">
        <authorList>
            <person name="Syme A R."/>
            <person name="Syme A R."/>
            <person name="Moolhuijzen P."/>
        </authorList>
    </citation>
    <scope>NUCLEOTIDE SEQUENCE</scope>
    <source>
        <strain evidence="10">W1-1</strain>
    </source>
</reference>
<evidence type="ECO:0000256" key="7">
    <source>
        <dbReference type="ARBA" id="ARBA00022777"/>
    </source>
</evidence>
<dbReference type="GO" id="GO:0005524">
    <property type="term" value="F:ATP binding"/>
    <property type="evidence" value="ECO:0007669"/>
    <property type="project" value="UniProtKB-KW"/>
</dbReference>